<organism evidence="1">
    <name type="scientific">Anguilla anguilla</name>
    <name type="common">European freshwater eel</name>
    <name type="synonym">Muraena anguilla</name>
    <dbReference type="NCBI Taxonomy" id="7936"/>
    <lineage>
        <taxon>Eukaryota</taxon>
        <taxon>Metazoa</taxon>
        <taxon>Chordata</taxon>
        <taxon>Craniata</taxon>
        <taxon>Vertebrata</taxon>
        <taxon>Euteleostomi</taxon>
        <taxon>Actinopterygii</taxon>
        <taxon>Neopterygii</taxon>
        <taxon>Teleostei</taxon>
        <taxon>Anguilliformes</taxon>
        <taxon>Anguillidae</taxon>
        <taxon>Anguilla</taxon>
    </lineage>
</organism>
<evidence type="ECO:0000313" key="1">
    <source>
        <dbReference type="EMBL" id="JAH88081.1"/>
    </source>
</evidence>
<name>A0A0E9WCP6_ANGAN</name>
<protein>
    <submittedName>
        <fullName evidence="1">Uncharacterized protein</fullName>
    </submittedName>
</protein>
<proteinExistence type="predicted"/>
<reference evidence="1" key="1">
    <citation type="submission" date="2014-11" db="EMBL/GenBank/DDBJ databases">
        <authorList>
            <person name="Amaro Gonzalez C."/>
        </authorList>
    </citation>
    <scope>NUCLEOTIDE SEQUENCE</scope>
</reference>
<accession>A0A0E9WCP6</accession>
<reference evidence="1" key="2">
    <citation type="journal article" date="2015" name="Fish Shellfish Immunol.">
        <title>Early steps in the European eel (Anguilla anguilla)-Vibrio vulnificus interaction in the gills: Role of the RtxA13 toxin.</title>
        <authorList>
            <person name="Callol A."/>
            <person name="Pajuelo D."/>
            <person name="Ebbesson L."/>
            <person name="Teles M."/>
            <person name="MacKenzie S."/>
            <person name="Amaro C."/>
        </authorList>
    </citation>
    <scope>NUCLEOTIDE SEQUENCE</scope>
</reference>
<dbReference type="AlphaFoldDB" id="A0A0E9WCP6"/>
<dbReference type="EMBL" id="GBXM01020496">
    <property type="protein sequence ID" value="JAH88081.1"/>
    <property type="molecule type" value="Transcribed_RNA"/>
</dbReference>
<sequence length="92" mass="9953">MSSTLYWTLVTDFSVALTIPSRVICAISTSPTLKTSSACLEDSSCETEQGMICCARILPFSLPPAKRRERRTHPATGCTRPGSARCIRLGST</sequence>